<evidence type="ECO:0000259" key="2">
    <source>
        <dbReference type="PROSITE" id="PS50010"/>
    </source>
</evidence>
<dbReference type="GO" id="GO:0005737">
    <property type="term" value="C:cytoplasm"/>
    <property type="evidence" value="ECO:0007669"/>
    <property type="project" value="TreeGrafter"/>
</dbReference>
<feature type="region of interest" description="Disordered" evidence="1">
    <location>
        <begin position="1"/>
        <end position="24"/>
    </location>
</feature>
<dbReference type="AlphaFoldDB" id="W4JS71"/>
<reference evidence="3 4" key="1">
    <citation type="journal article" date="2012" name="New Phytol.">
        <title>Insight into trade-off between wood decay and parasitism from the genome of a fungal forest pathogen.</title>
        <authorList>
            <person name="Olson A."/>
            <person name="Aerts A."/>
            <person name="Asiegbu F."/>
            <person name="Belbahri L."/>
            <person name="Bouzid O."/>
            <person name="Broberg A."/>
            <person name="Canback B."/>
            <person name="Coutinho P.M."/>
            <person name="Cullen D."/>
            <person name="Dalman K."/>
            <person name="Deflorio G."/>
            <person name="van Diepen L.T."/>
            <person name="Dunand C."/>
            <person name="Duplessis S."/>
            <person name="Durling M."/>
            <person name="Gonthier P."/>
            <person name="Grimwood J."/>
            <person name="Fossdal C.G."/>
            <person name="Hansson D."/>
            <person name="Henrissat B."/>
            <person name="Hietala A."/>
            <person name="Himmelstrand K."/>
            <person name="Hoffmeister D."/>
            <person name="Hogberg N."/>
            <person name="James T.Y."/>
            <person name="Karlsson M."/>
            <person name="Kohler A."/>
            <person name="Kues U."/>
            <person name="Lee Y.H."/>
            <person name="Lin Y.C."/>
            <person name="Lind M."/>
            <person name="Lindquist E."/>
            <person name="Lombard V."/>
            <person name="Lucas S."/>
            <person name="Lunden K."/>
            <person name="Morin E."/>
            <person name="Murat C."/>
            <person name="Park J."/>
            <person name="Raffaello T."/>
            <person name="Rouze P."/>
            <person name="Salamov A."/>
            <person name="Schmutz J."/>
            <person name="Solheim H."/>
            <person name="Stahlberg J."/>
            <person name="Velez H."/>
            <person name="de Vries R.P."/>
            <person name="Wiebenga A."/>
            <person name="Woodward S."/>
            <person name="Yakovlev I."/>
            <person name="Garbelotto M."/>
            <person name="Martin F."/>
            <person name="Grigoriev I.V."/>
            <person name="Stenlid J."/>
        </authorList>
    </citation>
    <scope>NUCLEOTIDE SEQUENCE [LARGE SCALE GENOMIC DNA]</scope>
    <source>
        <strain evidence="3 4">TC 32-1</strain>
    </source>
</reference>
<dbReference type="InterPro" id="IPR035899">
    <property type="entry name" value="DBL_dom_sf"/>
</dbReference>
<dbReference type="HOGENOM" id="CLU_096161_0_0_1"/>
<feature type="domain" description="DH" evidence="2">
    <location>
        <begin position="80"/>
        <end position="236"/>
    </location>
</feature>
<dbReference type="OrthoDB" id="1716625at2759"/>
<evidence type="ECO:0000313" key="3">
    <source>
        <dbReference type="EMBL" id="ETW76388.1"/>
    </source>
</evidence>
<proteinExistence type="predicted"/>
<evidence type="ECO:0000256" key="1">
    <source>
        <dbReference type="SAM" id="MobiDB-lite"/>
    </source>
</evidence>
<dbReference type="KEGG" id="hir:HETIRDRAFT_480497"/>
<dbReference type="SMART" id="SM00325">
    <property type="entry name" value="RhoGEF"/>
    <property type="match status" value="1"/>
</dbReference>
<dbReference type="SUPFAM" id="SSF48065">
    <property type="entry name" value="DBL homology domain (DH-domain)"/>
    <property type="match status" value="1"/>
</dbReference>
<feature type="compositionally biased region" description="Low complexity" evidence="1">
    <location>
        <begin position="13"/>
        <end position="24"/>
    </location>
</feature>
<dbReference type="RefSeq" id="XP_009551305.1">
    <property type="nucleotide sequence ID" value="XM_009553010.1"/>
</dbReference>
<accession>W4JS71</accession>
<name>W4JS71_HETIT</name>
<dbReference type="PANTHER" id="PTHR12673">
    <property type="entry name" value="FACIOGENITAL DYSPLASIA PROTEIN"/>
    <property type="match status" value="1"/>
</dbReference>
<organism evidence="3 4">
    <name type="scientific">Heterobasidion irregulare (strain TC 32-1)</name>
    <dbReference type="NCBI Taxonomy" id="747525"/>
    <lineage>
        <taxon>Eukaryota</taxon>
        <taxon>Fungi</taxon>
        <taxon>Dikarya</taxon>
        <taxon>Basidiomycota</taxon>
        <taxon>Agaricomycotina</taxon>
        <taxon>Agaricomycetes</taxon>
        <taxon>Russulales</taxon>
        <taxon>Bondarzewiaceae</taxon>
        <taxon>Heterobasidion</taxon>
        <taxon>Heterobasidion annosum species complex</taxon>
    </lineage>
</organism>
<dbReference type="STRING" id="747525.W4JS71"/>
<feature type="compositionally biased region" description="Basic and acidic residues" evidence="1">
    <location>
        <begin position="47"/>
        <end position="57"/>
    </location>
</feature>
<protein>
    <recommendedName>
        <fullName evidence="2">DH domain-containing protein</fullName>
    </recommendedName>
</protein>
<gene>
    <name evidence="3" type="ORF">HETIRDRAFT_480497</name>
</gene>
<dbReference type="GeneID" id="20677916"/>
<dbReference type="Pfam" id="PF00621">
    <property type="entry name" value="RhoGEF"/>
    <property type="match status" value="1"/>
</dbReference>
<dbReference type="EMBL" id="KI925464">
    <property type="protein sequence ID" value="ETW76388.1"/>
    <property type="molecule type" value="Genomic_DNA"/>
</dbReference>
<dbReference type="Gene3D" id="1.20.900.10">
    <property type="entry name" value="Dbl homology (DH) domain"/>
    <property type="match status" value="1"/>
</dbReference>
<dbReference type="PANTHER" id="PTHR12673:SF159">
    <property type="entry name" value="LD03170P"/>
    <property type="match status" value="1"/>
</dbReference>
<dbReference type="GO" id="GO:0005085">
    <property type="term" value="F:guanyl-nucleotide exchange factor activity"/>
    <property type="evidence" value="ECO:0007669"/>
    <property type="project" value="InterPro"/>
</dbReference>
<keyword evidence="4" id="KW-1185">Reference proteome</keyword>
<dbReference type="InParanoid" id="W4JS71"/>
<sequence length="253" mass="29519">MSGEDSIVNVHPSQTQTTLSRSSSANSIYEDCIPTRSWQQQQQQDPHILDRNPESRTWRSTLPSSAHRSLLERYGEMEMERQEIIWEICESEEAFVKRLRVVVELFIRPLRLQNSRSWISGVPPDIARLFDWLEDIVNLHSQLFSALRVARAGQYPLVMRIAEVLRGFVPRLEVHQPYLVRIDEVVAMIKMMTGENGDDFGEFIRIQEERACQGWSLETVLLEPVSRLSQYPMRFKVRDIELPSFVLEDSVHH</sequence>
<dbReference type="eggNOG" id="KOG4305">
    <property type="taxonomic scope" value="Eukaryota"/>
</dbReference>
<dbReference type="Proteomes" id="UP000030671">
    <property type="component" value="Unassembled WGS sequence"/>
</dbReference>
<dbReference type="InterPro" id="IPR051092">
    <property type="entry name" value="FYVE_RhoGEF_PH"/>
</dbReference>
<evidence type="ECO:0000313" key="4">
    <source>
        <dbReference type="Proteomes" id="UP000030671"/>
    </source>
</evidence>
<feature type="region of interest" description="Disordered" evidence="1">
    <location>
        <begin position="36"/>
        <end position="60"/>
    </location>
</feature>
<dbReference type="PROSITE" id="PS50010">
    <property type="entry name" value="DH_2"/>
    <property type="match status" value="1"/>
</dbReference>
<dbReference type="InterPro" id="IPR000219">
    <property type="entry name" value="DH_dom"/>
</dbReference>